<protein>
    <submittedName>
        <fullName evidence="4">AAA family ATPase</fullName>
    </submittedName>
</protein>
<dbReference type="GO" id="GO:0051782">
    <property type="term" value="P:negative regulation of cell division"/>
    <property type="evidence" value="ECO:0007669"/>
    <property type="project" value="TreeGrafter"/>
</dbReference>
<dbReference type="GO" id="GO:0016887">
    <property type="term" value="F:ATP hydrolysis activity"/>
    <property type="evidence" value="ECO:0007669"/>
    <property type="project" value="TreeGrafter"/>
</dbReference>
<organism evidence="4 5">
    <name type="scientific">Hominilimicola fabiformis</name>
    <dbReference type="NCBI Taxonomy" id="2885356"/>
    <lineage>
        <taxon>Bacteria</taxon>
        <taxon>Bacillati</taxon>
        <taxon>Bacillota</taxon>
        <taxon>Clostridia</taxon>
        <taxon>Eubacteriales</taxon>
        <taxon>Oscillospiraceae</taxon>
        <taxon>Hominilimicola</taxon>
    </lineage>
</organism>
<keyword evidence="5" id="KW-1185">Reference proteome</keyword>
<dbReference type="EMBL" id="JAJEQM010000016">
    <property type="protein sequence ID" value="MCC2211356.1"/>
    <property type="molecule type" value="Genomic_DNA"/>
</dbReference>
<gene>
    <name evidence="4" type="ORF">LKE05_11225</name>
</gene>
<sequence length="242" mass="26472">MNAKVIAVWGANGSGKTTTAVNLAFSLSQRNFTVGLISSNIYYGEMQMLCGCNVPDDRGIYHALMGGETKNMLVQAGKTSVFVLSVPDKFDAMQLTTVSAKSVKDMLDDANMRFDYLVIDGNTDLNNPISSIGMTEADKLLVVHRPSVKDCLWHDSMRNVFDLLNLSYKTAHILNAHDKSCDLSAYKSSIGLTFDFELGYVENANIYANTGQAIVFHDLKQEREYISGMKALTSSVILGGGQ</sequence>
<reference evidence="4 5" key="1">
    <citation type="submission" date="2021-10" db="EMBL/GenBank/DDBJ databases">
        <title>Anaerobic single-cell dispensing facilitates the cultivation of human gut bacteria.</title>
        <authorList>
            <person name="Afrizal A."/>
        </authorList>
    </citation>
    <scope>NUCLEOTIDE SEQUENCE [LARGE SCALE GENOMIC DNA]</scope>
    <source>
        <strain evidence="4 5">CLA-AA-H232</strain>
    </source>
</reference>
<evidence type="ECO:0000256" key="2">
    <source>
        <dbReference type="ARBA" id="ARBA00022840"/>
    </source>
</evidence>
<accession>A0AAE3JAE3</accession>
<dbReference type="Gene3D" id="3.40.50.300">
    <property type="entry name" value="P-loop containing nucleotide triphosphate hydrolases"/>
    <property type="match status" value="1"/>
</dbReference>
<dbReference type="GO" id="GO:0009898">
    <property type="term" value="C:cytoplasmic side of plasma membrane"/>
    <property type="evidence" value="ECO:0007669"/>
    <property type="project" value="TreeGrafter"/>
</dbReference>
<dbReference type="Pfam" id="PF13614">
    <property type="entry name" value="AAA_31"/>
    <property type="match status" value="1"/>
</dbReference>
<evidence type="ECO:0000256" key="1">
    <source>
        <dbReference type="ARBA" id="ARBA00022741"/>
    </source>
</evidence>
<dbReference type="GO" id="GO:0005524">
    <property type="term" value="F:ATP binding"/>
    <property type="evidence" value="ECO:0007669"/>
    <property type="project" value="UniProtKB-KW"/>
</dbReference>
<keyword evidence="2" id="KW-0067">ATP-binding</keyword>
<evidence type="ECO:0000313" key="5">
    <source>
        <dbReference type="Proteomes" id="UP001198242"/>
    </source>
</evidence>
<dbReference type="InterPro" id="IPR025669">
    <property type="entry name" value="AAA_dom"/>
</dbReference>
<dbReference type="GO" id="GO:0005829">
    <property type="term" value="C:cytosol"/>
    <property type="evidence" value="ECO:0007669"/>
    <property type="project" value="TreeGrafter"/>
</dbReference>
<name>A0AAE3JAE3_9FIRM</name>
<keyword evidence="1" id="KW-0547">Nucleotide-binding</keyword>
<dbReference type="SUPFAM" id="SSF52540">
    <property type="entry name" value="P-loop containing nucleoside triphosphate hydrolases"/>
    <property type="match status" value="1"/>
</dbReference>
<dbReference type="InterPro" id="IPR027417">
    <property type="entry name" value="P-loop_NTPase"/>
</dbReference>
<proteinExistence type="predicted"/>
<dbReference type="InterPro" id="IPR050625">
    <property type="entry name" value="ParA/MinD_ATPase"/>
</dbReference>
<evidence type="ECO:0000259" key="3">
    <source>
        <dbReference type="Pfam" id="PF13614"/>
    </source>
</evidence>
<feature type="domain" description="AAA" evidence="3">
    <location>
        <begin position="4"/>
        <end position="145"/>
    </location>
</feature>
<comment type="caution">
    <text evidence="4">The sequence shown here is derived from an EMBL/GenBank/DDBJ whole genome shotgun (WGS) entry which is preliminary data.</text>
</comment>
<dbReference type="PANTHER" id="PTHR43384">
    <property type="entry name" value="SEPTUM SITE-DETERMINING PROTEIN MIND HOMOLOG, CHLOROPLASTIC-RELATED"/>
    <property type="match status" value="1"/>
</dbReference>
<evidence type="ECO:0000313" key="4">
    <source>
        <dbReference type="EMBL" id="MCC2211356.1"/>
    </source>
</evidence>
<dbReference type="Proteomes" id="UP001198242">
    <property type="component" value="Unassembled WGS sequence"/>
</dbReference>
<dbReference type="RefSeq" id="WP_022230055.1">
    <property type="nucleotide sequence ID" value="NZ_JAJEQM010000016.1"/>
</dbReference>
<dbReference type="AlphaFoldDB" id="A0AAE3JAE3"/>
<dbReference type="PANTHER" id="PTHR43384:SF6">
    <property type="entry name" value="SEPTUM SITE-DETERMINING PROTEIN MIND HOMOLOG, CHLOROPLASTIC"/>
    <property type="match status" value="1"/>
</dbReference>